<comment type="caution">
    <text evidence="8">The sequence shown here is derived from an EMBL/GenBank/DDBJ whole genome shotgun (WGS) entry which is preliminary data.</text>
</comment>
<keyword evidence="5" id="KW-0560">Oxidoreductase</keyword>
<dbReference type="AlphaFoldDB" id="A0A366KF00"/>
<dbReference type="Gene3D" id="3.20.20.70">
    <property type="entry name" value="Aldolase class I"/>
    <property type="match status" value="1"/>
</dbReference>
<name>A0A366KF00_9BIFI</name>
<dbReference type="GO" id="GO:0003959">
    <property type="term" value="F:NADPH dehydrogenase activity"/>
    <property type="evidence" value="ECO:0007669"/>
    <property type="project" value="InterPro"/>
</dbReference>
<evidence type="ECO:0000256" key="5">
    <source>
        <dbReference type="ARBA" id="ARBA00023002"/>
    </source>
</evidence>
<dbReference type="EMBL" id="PDCH01000008">
    <property type="protein sequence ID" value="RBP99251.1"/>
    <property type="molecule type" value="Genomic_DNA"/>
</dbReference>
<keyword evidence="4" id="KW-0521">NADP</keyword>
<accession>A0A366KF00</accession>
<feature type="region of interest" description="Disordered" evidence="6">
    <location>
        <begin position="1"/>
        <end position="73"/>
    </location>
</feature>
<comment type="cofactor">
    <cofactor evidence="1">
        <name>FMN</name>
        <dbReference type="ChEBI" id="CHEBI:58210"/>
    </cofactor>
</comment>
<dbReference type="PANTHER" id="PTHR43303">
    <property type="entry name" value="NADPH DEHYDROGENASE C23G7.10C-RELATED"/>
    <property type="match status" value="1"/>
</dbReference>
<dbReference type="GO" id="GO:0010181">
    <property type="term" value="F:FMN binding"/>
    <property type="evidence" value="ECO:0007669"/>
    <property type="project" value="InterPro"/>
</dbReference>
<protein>
    <submittedName>
        <fullName evidence="8">Oxidoreductase</fullName>
    </submittedName>
</protein>
<dbReference type="GO" id="GO:0050661">
    <property type="term" value="F:NADP binding"/>
    <property type="evidence" value="ECO:0007669"/>
    <property type="project" value="InterPro"/>
</dbReference>
<feature type="domain" description="NADH:flavin oxidoreductase/NADH oxidase N-terminal" evidence="7">
    <location>
        <begin position="72"/>
        <end position="411"/>
    </location>
</feature>
<keyword evidence="3" id="KW-0288">FMN</keyword>
<proteinExistence type="predicted"/>
<dbReference type="InterPro" id="IPR044152">
    <property type="entry name" value="YqjM-like"/>
</dbReference>
<sequence>MTNDDAVTRGMAAGTRRGGRHASSGEGAGAAVDNPVAADSKGREKEQAARVRHAEREQAAAAQRSGAHAPGLFDPIDLGHERIRNRIWLPPMCMYSVARQDGVPTDFHYQHYVSRALGGFGMVIVESTAVSPKGRISPCDLGLWNDTQAEAFRRIAADVRAAGALPVVQLNHSGRKGSSGCTPLGYIGRTVPEGEGGWRPEAPSPLAYGRMEEPTQLSVEDIRGVVRDFASAAQRAVQAGFGGIEIHAAHGYLLSEFLDPISNQRTDDYGGSLDNRMRLTLEVSEAVRAVIPRGMPLLVRVSATDWAGDGGWDLAQTIELARALKARGVDLIDVSTGQIVHGVHTPAKPNYQVPFSERIRSKALVPTTAVGLITKPKQAQRIVKHEQADAVEIGRAGLRDPYWPLRAAYKLGLPTDRAPYPEQYVRAAFGTKR</sequence>
<dbReference type="SUPFAM" id="SSF51395">
    <property type="entry name" value="FMN-linked oxidoreductases"/>
    <property type="match status" value="1"/>
</dbReference>
<evidence type="ECO:0000313" key="9">
    <source>
        <dbReference type="Proteomes" id="UP000252345"/>
    </source>
</evidence>
<dbReference type="OrthoDB" id="3169239at2"/>
<evidence type="ECO:0000313" key="8">
    <source>
        <dbReference type="EMBL" id="RBP99251.1"/>
    </source>
</evidence>
<evidence type="ECO:0000256" key="3">
    <source>
        <dbReference type="ARBA" id="ARBA00022643"/>
    </source>
</evidence>
<organism evidence="8 9">
    <name type="scientific">Bifidobacterium xylocopae</name>
    <dbReference type="NCBI Taxonomy" id="2493119"/>
    <lineage>
        <taxon>Bacteria</taxon>
        <taxon>Bacillati</taxon>
        <taxon>Actinomycetota</taxon>
        <taxon>Actinomycetes</taxon>
        <taxon>Bifidobacteriales</taxon>
        <taxon>Bifidobacteriaceae</taxon>
        <taxon>Bifidobacterium</taxon>
    </lineage>
</organism>
<dbReference type="Proteomes" id="UP000252345">
    <property type="component" value="Unassembled WGS sequence"/>
</dbReference>
<evidence type="ECO:0000256" key="2">
    <source>
        <dbReference type="ARBA" id="ARBA00022630"/>
    </source>
</evidence>
<feature type="compositionally biased region" description="Low complexity" evidence="6">
    <location>
        <begin position="59"/>
        <end position="69"/>
    </location>
</feature>
<dbReference type="InterPro" id="IPR001155">
    <property type="entry name" value="OxRdtase_FMN_N"/>
</dbReference>
<dbReference type="CDD" id="cd02932">
    <property type="entry name" value="OYE_YqiM_FMN"/>
    <property type="match status" value="1"/>
</dbReference>
<reference evidence="8 9" key="1">
    <citation type="submission" date="2017-10" db="EMBL/GenBank/DDBJ databases">
        <title>Bifidobacterium xylocopum sp. nov. and Bifidobacterium aemilianum sp. nov., from the carpenter bee (Xylocopa violacea) digestive tract.</title>
        <authorList>
            <person name="Alberoni D."/>
            <person name="Baffoni L."/>
            <person name="Di Gioia D."/>
            <person name="Gaggia F."/>
            <person name="Biavati B."/>
        </authorList>
    </citation>
    <scope>NUCLEOTIDE SEQUENCE [LARGE SCALE GENOMIC DNA]</scope>
    <source>
        <strain evidence="8 9">XV2</strain>
    </source>
</reference>
<evidence type="ECO:0000256" key="4">
    <source>
        <dbReference type="ARBA" id="ARBA00022857"/>
    </source>
</evidence>
<evidence type="ECO:0000256" key="6">
    <source>
        <dbReference type="SAM" id="MobiDB-lite"/>
    </source>
</evidence>
<keyword evidence="2" id="KW-0285">Flavoprotein</keyword>
<evidence type="ECO:0000259" key="7">
    <source>
        <dbReference type="Pfam" id="PF00724"/>
    </source>
</evidence>
<dbReference type="InterPro" id="IPR013785">
    <property type="entry name" value="Aldolase_TIM"/>
</dbReference>
<keyword evidence="9" id="KW-1185">Reference proteome</keyword>
<dbReference type="PANTHER" id="PTHR43303:SF4">
    <property type="entry name" value="NADPH DEHYDROGENASE C23G7.10C-RELATED"/>
    <property type="match status" value="1"/>
</dbReference>
<evidence type="ECO:0000256" key="1">
    <source>
        <dbReference type="ARBA" id="ARBA00001917"/>
    </source>
</evidence>
<gene>
    <name evidence="8" type="ORF">CRD59_04790</name>
</gene>
<dbReference type="Pfam" id="PF00724">
    <property type="entry name" value="Oxidored_FMN"/>
    <property type="match status" value="1"/>
</dbReference>
<feature type="compositionally biased region" description="Basic and acidic residues" evidence="6">
    <location>
        <begin position="40"/>
        <end position="58"/>
    </location>
</feature>